<dbReference type="Gene3D" id="2.70.70.10">
    <property type="entry name" value="Glucose Permease (Domain IIA)"/>
    <property type="match status" value="1"/>
</dbReference>
<dbReference type="Proteomes" id="UP000199589">
    <property type="component" value="Unassembled WGS sequence"/>
</dbReference>
<evidence type="ECO:0000256" key="3">
    <source>
        <dbReference type="SAM" id="MobiDB-lite"/>
    </source>
</evidence>
<sequence length="439" mass="48850">MQPIEVEASQKLEELEIQQQELESESQKVGNEIQNREEKMQALENEKIQLEEEVAVLQADIDDLVIEISEQEKEIDHIKEEIEQLKVEIARLQEQIDKRNEQLESQARSVQTNANPSDIVDLLMSAESLTDLVGRIGVVNKLVSANQDIMAAQIADQKTLEETEAQVKREQEEVENVMVQLEVSRSNLVNQRGALDDKIIQIAAQYEMTDKERESFINEQSIIAERTSTLTEEMKVEKQRILEEERAKQEAIRVAEEKRQKAAEVTARAKAEAAAKAKAEATAQKEKNNNSQVTISSNNASSTEASSNVAPTSNGWTRPARGRISSPYGWRTHPIFGDRRFHTGVDIAGSGPIIAARAGTVTTAGYNGALGYYVKVDHGDGYTSVYSHMQPNLSVARGQRVSQGQQLGIMGTTGDSTGVHLDFKVYRNGETVDPMNYIN</sequence>
<feature type="coiled-coil region" evidence="2">
    <location>
        <begin position="160"/>
        <end position="187"/>
    </location>
</feature>
<reference evidence="7" key="1">
    <citation type="submission" date="2016-10" db="EMBL/GenBank/DDBJ databases">
        <authorList>
            <person name="Varghese N."/>
            <person name="Submissions S."/>
        </authorList>
    </citation>
    <scope>NUCLEOTIDE SEQUENCE [LARGE SCALE GENOMIC DNA]</scope>
    <source>
        <strain evidence="7">DSM 16108</strain>
    </source>
</reference>
<dbReference type="InterPro" id="IPR011055">
    <property type="entry name" value="Dup_hybrid_motif"/>
</dbReference>
<dbReference type="RefSeq" id="WP_177206414.1">
    <property type="nucleotide sequence ID" value="NZ_FOSJ01000041.1"/>
</dbReference>
<feature type="region of interest" description="Disordered" evidence="3">
    <location>
        <begin position="276"/>
        <end position="331"/>
    </location>
</feature>
<keyword evidence="1" id="KW-0732">Signal</keyword>
<accession>A0A1I3ZZN3</accession>
<dbReference type="InterPro" id="IPR016047">
    <property type="entry name" value="M23ase_b-sheet_dom"/>
</dbReference>
<dbReference type="AlphaFoldDB" id="A0A1I3ZZN3"/>
<evidence type="ECO:0000259" key="5">
    <source>
        <dbReference type="Pfam" id="PF24568"/>
    </source>
</evidence>
<feature type="compositionally biased region" description="Basic and acidic residues" evidence="3">
    <location>
        <begin position="276"/>
        <end position="288"/>
    </location>
</feature>
<keyword evidence="6" id="KW-0378">Hydrolase</keyword>
<dbReference type="Pfam" id="PF24568">
    <property type="entry name" value="CC_PcsB"/>
    <property type="match status" value="1"/>
</dbReference>
<dbReference type="InterPro" id="IPR057309">
    <property type="entry name" value="PcsB_CC"/>
</dbReference>
<dbReference type="EMBL" id="FOSJ01000041">
    <property type="protein sequence ID" value="SFK49503.1"/>
    <property type="molecule type" value="Genomic_DNA"/>
</dbReference>
<dbReference type="SUPFAM" id="SSF51261">
    <property type="entry name" value="Duplicated hybrid motif"/>
    <property type="match status" value="1"/>
</dbReference>
<evidence type="ECO:0000259" key="4">
    <source>
        <dbReference type="Pfam" id="PF01551"/>
    </source>
</evidence>
<feature type="domain" description="M23ase beta-sheet core" evidence="4">
    <location>
        <begin position="340"/>
        <end position="434"/>
    </location>
</feature>
<dbReference type="CDD" id="cd12797">
    <property type="entry name" value="M23_peptidase"/>
    <property type="match status" value="1"/>
</dbReference>
<evidence type="ECO:0000313" key="7">
    <source>
        <dbReference type="Proteomes" id="UP000199589"/>
    </source>
</evidence>
<evidence type="ECO:0000256" key="2">
    <source>
        <dbReference type="SAM" id="Coils"/>
    </source>
</evidence>
<feature type="coiled-coil region" evidence="2">
    <location>
        <begin position="5"/>
        <end position="113"/>
    </location>
</feature>
<feature type="compositionally biased region" description="Low complexity" evidence="3">
    <location>
        <begin position="296"/>
        <end position="310"/>
    </location>
</feature>
<protein>
    <submittedName>
        <fullName evidence="6">Murein DD-endopeptidase MepM and murein hydrolase activator NlpD, contain LysM domain</fullName>
    </submittedName>
</protein>
<dbReference type="InterPro" id="IPR050570">
    <property type="entry name" value="Cell_wall_metabolism_enzyme"/>
</dbReference>
<feature type="coiled-coil region" evidence="2">
    <location>
        <begin position="238"/>
        <end position="272"/>
    </location>
</feature>
<name>A0A1I3ZZN3_9LACT</name>
<evidence type="ECO:0000313" key="6">
    <source>
        <dbReference type="EMBL" id="SFK49503.1"/>
    </source>
</evidence>
<keyword evidence="7" id="KW-1185">Reference proteome</keyword>
<dbReference type="Gene3D" id="6.10.250.3150">
    <property type="match status" value="1"/>
</dbReference>
<keyword evidence="2" id="KW-0175">Coiled coil</keyword>
<proteinExistence type="predicted"/>
<evidence type="ECO:0000256" key="1">
    <source>
        <dbReference type="ARBA" id="ARBA00022729"/>
    </source>
</evidence>
<dbReference type="PANTHER" id="PTHR21666:SF270">
    <property type="entry name" value="MUREIN HYDROLASE ACTIVATOR ENVC"/>
    <property type="match status" value="1"/>
</dbReference>
<gene>
    <name evidence="6" type="ORF">SAMN04488569_104120</name>
</gene>
<dbReference type="PANTHER" id="PTHR21666">
    <property type="entry name" value="PEPTIDASE-RELATED"/>
    <property type="match status" value="1"/>
</dbReference>
<organism evidence="6 7">
    <name type="scientific">Marinilactibacillus piezotolerans</name>
    <dbReference type="NCBI Taxonomy" id="258723"/>
    <lineage>
        <taxon>Bacteria</taxon>
        <taxon>Bacillati</taxon>
        <taxon>Bacillota</taxon>
        <taxon>Bacilli</taxon>
        <taxon>Lactobacillales</taxon>
        <taxon>Carnobacteriaceae</taxon>
        <taxon>Marinilactibacillus</taxon>
    </lineage>
</organism>
<dbReference type="Pfam" id="PF01551">
    <property type="entry name" value="Peptidase_M23"/>
    <property type="match status" value="1"/>
</dbReference>
<feature type="domain" description="Peptidoglycan hydrolase PcsB coiled-coil" evidence="5">
    <location>
        <begin position="89"/>
        <end position="162"/>
    </location>
</feature>
<dbReference type="GO" id="GO:0004222">
    <property type="term" value="F:metalloendopeptidase activity"/>
    <property type="evidence" value="ECO:0007669"/>
    <property type="project" value="TreeGrafter"/>
</dbReference>